<dbReference type="PANTHER" id="PTHR10000">
    <property type="entry name" value="PHOSPHOSERINE PHOSPHATASE"/>
    <property type="match status" value="1"/>
</dbReference>
<proteinExistence type="predicted"/>
<evidence type="ECO:0000256" key="2">
    <source>
        <dbReference type="ARBA" id="ARBA00022801"/>
    </source>
</evidence>
<dbReference type="SFLD" id="SFLDG01140">
    <property type="entry name" value="C2.B:_Phosphomannomutase_and_P"/>
    <property type="match status" value="1"/>
</dbReference>
<dbReference type="InterPro" id="IPR006381">
    <property type="entry name" value="HAD-SF-IIB-MPGP"/>
</dbReference>
<dbReference type="SFLD" id="SFLDG01142">
    <property type="entry name" value="C2.B.2:_Mannosyl-3-phosphoglyc"/>
    <property type="match status" value="1"/>
</dbReference>
<dbReference type="RefSeq" id="WP_311135526.1">
    <property type="nucleotide sequence ID" value="NZ_PVTP01000006.1"/>
</dbReference>
<keyword evidence="2" id="KW-0378">Hydrolase</keyword>
<reference evidence="4 5" key="1">
    <citation type="submission" date="2018-03" db="EMBL/GenBank/DDBJ databases">
        <title>Genomic Encyclopedia of Archaeal and Bacterial Type Strains, Phase II (KMG-II): from individual species to whole genera.</title>
        <authorList>
            <person name="Goeker M."/>
        </authorList>
    </citation>
    <scope>NUCLEOTIDE SEQUENCE [LARGE SCALE GENOMIC DNA]</scope>
    <source>
        <strain evidence="4 5">DSM 101533</strain>
    </source>
</reference>
<dbReference type="GO" id="GO:0005829">
    <property type="term" value="C:cytosol"/>
    <property type="evidence" value="ECO:0007669"/>
    <property type="project" value="TreeGrafter"/>
</dbReference>
<accession>A0A2T0VYK0</accession>
<evidence type="ECO:0000313" key="4">
    <source>
        <dbReference type="EMBL" id="PRY77294.1"/>
    </source>
</evidence>
<keyword evidence="1" id="KW-0479">Metal-binding</keyword>
<dbReference type="Gene3D" id="3.40.50.1000">
    <property type="entry name" value="HAD superfamily/HAD-like"/>
    <property type="match status" value="1"/>
</dbReference>
<dbReference type="Proteomes" id="UP000238007">
    <property type="component" value="Unassembled WGS sequence"/>
</dbReference>
<organism evidence="4 5">
    <name type="scientific">Yoonia maritima</name>
    <dbReference type="NCBI Taxonomy" id="1435347"/>
    <lineage>
        <taxon>Bacteria</taxon>
        <taxon>Pseudomonadati</taxon>
        <taxon>Pseudomonadota</taxon>
        <taxon>Alphaproteobacteria</taxon>
        <taxon>Rhodobacterales</taxon>
        <taxon>Paracoccaceae</taxon>
        <taxon>Yoonia</taxon>
    </lineage>
</organism>
<dbReference type="GO" id="GO:0050531">
    <property type="term" value="F:mannosyl-3-phosphoglycerate phosphatase activity"/>
    <property type="evidence" value="ECO:0007669"/>
    <property type="project" value="InterPro"/>
</dbReference>
<dbReference type="GO" id="GO:0000287">
    <property type="term" value="F:magnesium ion binding"/>
    <property type="evidence" value="ECO:0007669"/>
    <property type="project" value="TreeGrafter"/>
</dbReference>
<dbReference type="PANTHER" id="PTHR10000:SF8">
    <property type="entry name" value="HAD SUPERFAMILY HYDROLASE-LIKE, TYPE 3"/>
    <property type="match status" value="1"/>
</dbReference>
<dbReference type="InterPro" id="IPR023214">
    <property type="entry name" value="HAD_sf"/>
</dbReference>
<gene>
    <name evidence="4" type="ORF">CLV80_106138</name>
</gene>
<evidence type="ECO:0000256" key="1">
    <source>
        <dbReference type="ARBA" id="ARBA00022723"/>
    </source>
</evidence>
<keyword evidence="3" id="KW-0460">Magnesium</keyword>
<dbReference type="Gene3D" id="3.30.980.20">
    <property type="entry name" value="Putative mannosyl-3-phosphoglycerate phosphatase, domain 2"/>
    <property type="match status" value="1"/>
</dbReference>
<dbReference type="SUPFAM" id="SSF56784">
    <property type="entry name" value="HAD-like"/>
    <property type="match status" value="1"/>
</dbReference>
<protein>
    <submittedName>
        <fullName evidence="4">Mannosyl-3-phosphoglycerate phosphatase</fullName>
    </submittedName>
</protein>
<dbReference type="EMBL" id="PVTP01000006">
    <property type="protein sequence ID" value="PRY77294.1"/>
    <property type="molecule type" value="Genomic_DNA"/>
</dbReference>
<comment type="caution">
    <text evidence="4">The sequence shown here is derived from an EMBL/GenBank/DDBJ whole genome shotgun (WGS) entry which is preliminary data.</text>
</comment>
<sequence>MTNTVAGAVVVRACTEWKCCACEKNFVQRVASRRPTYEPAIMNACNSLVVFSDLDGTLLDHHTYSWSAAWPALDLLRRINAPLVLSSSKTAVEIAEIQADLGIVGTPAIVENGAGLLTDQPDDAGTYAQLLDVLNGLPDDLRQGFEGFGDMDVERVSEITGLDAAGAKAAKARAFSEPGLWSGTDDGRVKFIAGLAARGVSAREGGRFLTLSFGATKADGMAQIVARLKPHHTIALGDAPNDVEMLNAADFGVIVANPTRQPLPQLPGESTGRIFRTTLPGPAGWNEAVLRLVEQLGLH</sequence>
<keyword evidence="5" id="KW-1185">Reference proteome</keyword>
<dbReference type="Pfam" id="PF00702">
    <property type="entry name" value="Hydrolase"/>
    <property type="match status" value="1"/>
</dbReference>
<dbReference type="AlphaFoldDB" id="A0A2T0VYK0"/>
<name>A0A2T0VYK0_9RHOB</name>
<dbReference type="InterPro" id="IPR036412">
    <property type="entry name" value="HAD-like_sf"/>
</dbReference>
<dbReference type="GO" id="GO:0051479">
    <property type="term" value="P:mannosylglycerate biosynthetic process"/>
    <property type="evidence" value="ECO:0007669"/>
    <property type="project" value="InterPro"/>
</dbReference>
<dbReference type="SFLD" id="SFLDS00003">
    <property type="entry name" value="Haloacid_Dehalogenase"/>
    <property type="match status" value="1"/>
</dbReference>
<evidence type="ECO:0000313" key="5">
    <source>
        <dbReference type="Proteomes" id="UP000238007"/>
    </source>
</evidence>
<evidence type="ECO:0000256" key="3">
    <source>
        <dbReference type="ARBA" id="ARBA00022842"/>
    </source>
</evidence>